<evidence type="ECO:0000313" key="10">
    <source>
        <dbReference type="Proteomes" id="UP000078237"/>
    </source>
</evidence>
<evidence type="ECO:0000256" key="2">
    <source>
        <dbReference type="ARBA" id="ARBA00022692"/>
    </source>
</evidence>
<evidence type="ECO:0000313" key="9">
    <source>
        <dbReference type="EMBL" id="KXX74578.1"/>
    </source>
</evidence>
<dbReference type="GO" id="GO:0016020">
    <property type="term" value="C:membrane"/>
    <property type="evidence" value="ECO:0007669"/>
    <property type="project" value="UniProtKB-SubCell"/>
</dbReference>
<feature type="region of interest" description="Disordered" evidence="6">
    <location>
        <begin position="256"/>
        <end position="277"/>
    </location>
</feature>
<dbReference type="AlphaFoldDB" id="A0A175VST5"/>
<dbReference type="PANTHER" id="PTHR33048:SF47">
    <property type="entry name" value="INTEGRAL MEMBRANE PROTEIN-RELATED"/>
    <property type="match status" value="1"/>
</dbReference>
<evidence type="ECO:0000256" key="3">
    <source>
        <dbReference type="ARBA" id="ARBA00022989"/>
    </source>
</evidence>
<evidence type="ECO:0000256" key="7">
    <source>
        <dbReference type="SAM" id="Phobius"/>
    </source>
</evidence>
<comment type="similarity">
    <text evidence="5">Belongs to the SAT4 family.</text>
</comment>
<feature type="transmembrane region" description="Helical" evidence="7">
    <location>
        <begin position="61"/>
        <end position="83"/>
    </location>
</feature>
<keyword evidence="10" id="KW-1185">Reference proteome</keyword>
<keyword evidence="3 7" id="KW-1133">Transmembrane helix</keyword>
<dbReference type="InterPro" id="IPR052337">
    <property type="entry name" value="SAT4-like"/>
</dbReference>
<dbReference type="PANTHER" id="PTHR33048">
    <property type="entry name" value="PTH11-LIKE INTEGRAL MEMBRANE PROTEIN (AFU_ORTHOLOGUE AFUA_5G11245)"/>
    <property type="match status" value="1"/>
</dbReference>
<evidence type="ECO:0000256" key="6">
    <source>
        <dbReference type="SAM" id="MobiDB-lite"/>
    </source>
</evidence>
<organism evidence="9 10">
    <name type="scientific">Madurella mycetomatis</name>
    <dbReference type="NCBI Taxonomy" id="100816"/>
    <lineage>
        <taxon>Eukaryota</taxon>
        <taxon>Fungi</taxon>
        <taxon>Dikarya</taxon>
        <taxon>Ascomycota</taxon>
        <taxon>Pezizomycotina</taxon>
        <taxon>Sordariomycetes</taxon>
        <taxon>Sordariomycetidae</taxon>
        <taxon>Sordariales</taxon>
        <taxon>Sordariales incertae sedis</taxon>
        <taxon>Madurella</taxon>
    </lineage>
</organism>
<dbReference type="Pfam" id="PF20684">
    <property type="entry name" value="Fung_rhodopsin"/>
    <property type="match status" value="1"/>
</dbReference>
<reference evidence="9 10" key="1">
    <citation type="journal article" date="2016" name="Genome Announc.">
        <title>Genome Sequence of Madurella mycetomatis mm55, Isolated from a Human Mycetoma Case in Sudan.</title>
        <authorList>
            <person name="Smit S."/>
            <person name="Derks M.F."/>
            <person name="Bervoets S."/>
            <person name="Fahal A."/>
            <person name="van Leeuwen W."/>
            <person name="van Belkum A."/>
            <person name="van de Sande W.W."/>
        </authorList>
    </citation>
    <scope>NUCLEOTIDE SEQUENCE [LARGE SCALE GENOMIC DNA]</scope>
    <source>
        <strain evidence="10">mm55</strain>
    </source>
</reference>
<name>A0A175VST5_9PEZI</name>
<comment type="subcellular location">
    <subcellularLocation>
        <location evidence="1">Membrane</location>
        <topology evidence="1">Multi-pass membrane protein</topology>
    </subcellularLocation>
</comment>
<gene>
    <name evidence="9" type="ORF">MMYC01_209686</name>
</gene>
<dbReference type="InterPro" id="IPR049326">
    <property type="entry name" value="Rhodopsin_dom_fungi"/>
</dbReference>
<accession>A0A175VST5</accession>
<dbReference type="OrthoDB" id="5342292at2759"/>
<evidence type="ECO:0000256" key="5">
    <source>
        <dbReference type="ARBA" id="ARBA00038359"/>
    </source>
</evidence>
<feature type="compositionally biased region" description="Low complexity" evidence="6">
    <location>
        <begin position="261"/>
        <end position="272"/>
    </location>
</feature>
<keyword evidence="2 7" id="KW-0812">Transmembrane</keyword>
<feature type="transmembrane region" description="Helical" evidence="7">
    <location>
        <begin position="219"/>
        <end position="238"/>
    </location>
</feature>
<feature type="transmembrane region" description="Helical" evidence="7">
    <location>
        <begin position="20"/>
        <end position="41"/>
    </location>
</feature>
<evidence type="ECO:0000256" key="4">
    <source>
        <dbReference type="ARBA" id="ARBA00023136"/>
    </source>
</evidence>
<dbReference type="EMBL" id="LCTW02000338">
    <property type="protein sequence ID" value="KXX74578.1"/>
    <property type="molecule type" value="Genomic_DNA"/>
</dbReference>
<proteinExistence type="inferred from homology"/>
<dbReference type="STRING" id="100816.A0A175VST5"/>
<evidence type="ECO:0000259" key="8">
    <source>
        <dbReference type="Pfam" id="PF20684"/>
    </source>
</evidence>
<protein>
    <recommendedName>
        <fullName evidence="8">Rhodopsin domain-containing protein</fullName>
    </recommendedName>
</protein>
<evidence type="ECO:0000256" key="1">
    <source>
        <dbReference type="ARBA" id="ARBA00004141"/>
    </source>
</evidence>
<feature type="transmembrane region" description="Helical" evidence="7">
    <location>
        <begin position="95"/>
        <end position="116"/>
    </location>
</feature>
<feature type="transmembrane region" description="Helical" evidence="7">
    <location>
        <begin position="145"/>
        <end position="167"/>
    </location>
</feature>
<dbReference type="Proteomes" id="UP000078237">
    <property type="component" value="Unassembled WGS sequence"/>
</dbReference>
<dbReference type="VEuPathDB" id="FungiDB:MMYC01_209686"/>
<comment type="caution">
    <text evidence="9">The sequence shown here is derived from an EMBL/GenBank/DDBJ whole genome shotgun (WGS) entry which is preliminary data.</text>
</comment>
<sequence length="333" mass="36810">MRFYSRTLTARPYSADDWLVLASLFSQFVMAASILASVKVAAIGHHADYVVETNPGAITKFFQFLVFWSAWYLATFSFPKLAICLLYRRLFPQRAVFIIMWLTAVILIGTAIAGLVTDLAACMPFDAHWAPLEVQKAQCIDKEPLFLWVNFPNIVTDVVMLILPLPIVWKLQTPFQLKVALTATFLIGSMGLVASILRFRSFADSNSFIDVTYTAVELLIWTLVEPGIYLISACLLMSRPLLDKFSQKFSSGKHRQAGTYASSSSRGLGRSAENGDVHGSTIALGSKITTEGEFRQNSGDGYSSAFPSNNIVITTHINQSWDGPSVPLSDLSR</sequence>
<keyword evidence="4 7" id="KW-0472">Membrane</keyword>
<feature type="domain" description="Rhodopsin" evidence="8">
    <location>
        <begin position="1"/>
        <end position="243"/>
    </location>
</feature>
<feature type="transmembrane region" description="Helical" evidence="7">
    <location>
        <begin position="179"/>
        <end position="199"/>
    </location>
</feature>